<keyword evidence="5 10" id="KW-0813">Transport</keyword>
<dbReference type="Gene3D" id="2.50.20.10">
    <property type="entry name" value="Lipoprotein localisation LolA/LolB/LppX"/>
    <property type="match status" value="1"/>
</dbReference>
<organism evidence="11 12">
    <name type="scientific">Candidatus Muproteobacteria bacterium RBG_16_65_34</name>
    <dbReference type="NCBI Taxonomy" id="1817760"/>
    <lineage>
        <taxon>Bacteria</taxon>
        <taxon>Pseudomonadati</taxon>
        <taxon>Pseudomonadota</taxon>
        <taxon>Candidatus Muproteobacteria</taxon>
    </lineage>
</organism>
<dbReference type="NCBIfam" id="TIGR00547">
    <property type="entry name" value="lolA"/>
    <property type="match status" value="1"/>
</dbReference>
<dbReference type="Pfam" id="PF03548">
    <property type="entry name" value="LolA"/>
    <property type="match status" value="1"/>
</dbReference>
<evidence type="ECO:0000256" key="8">
    <source>
        <dbReference type="ARBA" id="ARBA00022927"/>
    </source>
</evidence>
<evidence type="ECO:0000256" key="5">
    <source>
        <dbReference type="ARBA" id="ARBA00022448"/>
    </source>
</evidence>
<protein>
    <recommendedName>
        <fullName evidence="4 10">Outer-membrane lipoprotein carrier protein</fullName>
    </recommendedName>
</protein>
<dbReference type="Proteomes" id="UP000178885">
    <property type="component" value="Unassembled WGS sequence"/>
</dbReference>
<name>A0A1F6TLA7_9PROT</name>
<comment type="function">
    <text evidence="10">Participates in the translocation of lipoproteins from the inner membrane to the outer membrane. Only forms a complex with a lipoprotein if the residue after the N-terminal Cys is not an aspartate (The Asp acts as a targeting signal to indicate that the lipoprotein should stay in the inner membrane).</text>
</comment>
<sequence>MFLTLAPRISYLVPVATAGAAAPASDSLRHFFTEVHSFSAKFNQVVLDEALNTIQESSGMLWIERPNKFRWDYDMPFKQLIVGDGKRIWVYDPELQQATVRPMTGGLGDTPAVLLAGRGRLDDSFTVKSLGVQGGLEWAQLTPKRKDGGFEVIRIGFEEGRIRVLEMIDSFGHTTRVTLREGEENAKVESRQFSFTPPKGVDVVGE</sequence>
<evidence type="ECO:0000256" key="4">
    <source>
        <dbReference type="ARBA" id="ARBA00014035"/>
    </source>
</evidence>
<dbReference type="PANTHER" id="PTHR35869:SF1">
    <property type="entry name" value="OUTER-MEMBRANE LIPOPROTEIN CARRIER PROTEIN"/>
    <property type="match status" value="1"/>
</dbReference>
<dbReference type="GO" id="GO:0042953">
    <property type="term" value="P:lipoprotein transport"/>
    <property type="evidence" value="ECO:0007669"/>
    <property type="project" value="InterPro"/>
</dbReference>
<evidence type="ECO:0000313" key="12">
    <source>
        <dbReference type="Proteomes" id="UP000178885"/>
    </source>
</evidence>
<evidence type="ECO:0000313" key="11">
    <source>
        <dbReference type="EMBL" id="OGI45917.1"/>
    </source>
</evidence>
<proteinExistence type="inferred from homology"/>
<dbReference type="HAMAP" id="MF_00240">
    <property type="entry name" value="LolA"/>
    <property type="match status" value="1"/>
</dbReference>
<keyword evidence="6" id="KW-0732">Signal</keyword>
<keyword evidence="8 10" id="KW-0653">Protein transport</keyword>
<evidence type="ECO:0000256" key="1">
    <source>
        <dbReference type="ARBA" id="ARBA00004418"/>
    </source>
</evidence>
<evidence type="ECO:0000256" key="3">
    <source>
        <dbReference type="ARBA" id="ARBA00011245"/>
    </source>
</evidence>
<comment type="caution">
    <text evidence="11">The sequence shown here is derived from an EMBL/GenBank/DDBJ whole genome shotgun (WGS) entry which is preliminary data.</text>
</comment>
<comment type="similarity">
    <text evidence="2 10">Belongs to the LolA family.</text>
</comment>
<evidence type="ECO:0000256" key="10">
    <source>
        <dbReference type="HAMAP-Rule" id="MF_00240"/>
    </source>
</evidence>
<dbReference type="SUPFAM" id="SSF89392">
    <property type="entry name" value="Prokaryotic lipoproteins and lipoprotein localization factors"/>
    <property type="match status" value="1"/>
</dbReference>
<comment type="subunit">
    <text evidence="3 10">Monomer.</text>
</comment>
<dbReference type="AlphaFoldDB" id="A0A1F6TLA7"/>
<dbReference type="STRING" id="1817760.A2151_07140"/>
<keyword evidence="11" id="KW-0449">Lipoprotein</keyword>
<dbReference type="GO" id="GO:0044874">
    <property type="term" value="P:lipoprotein localization to outer membrane"/>
    <property type="evidence" value="ECO:0007669"/>
    <property type="project" value="UniProtKB-UniRule"/>
</dbReference>
<accession>A0A1F6TLA7</accession>
<dbReference type="GO" id="GO:0042597">
    <property type="term" value="C:periplasmic space"/>
    <property type="evidence" value="ECO:0007669"/>
    <property type="project" value="UniProtKB-SubCell"/>
</dbReference>
<evidence type="ECO:0000256" key="2">
    <source>
        <dbReference type="ARBA" id="ARBA00007615"/>
    </source>
</evidence>
<keyword evidence="7 10" id="KW-0574">Periplasm</keyword>
<dbReference type="EMBL" id="MFSU01000092">
    <property type="protein sequence ID" value="OGI45917.1"/>
    <property type="molecule type" value="Genomic_DNA"/>
</dbReference>
<evidence type="ECO:0000256" key="7">
    <source>
        <dbReference type="ARBA" id="ARBA00022764"/>
    </source>
</evidence>
<dbReference type="PANTHER" id="PTHR35869">
    <property type="entry name" value="OUTER-MEMBRANE LIPOPROTEIN CARRIER PROTEIN"/>
    <property type="match status" value="1"/>
</dbReference>
<reference evidence="11 12" key="1">
    <citation type="journal article" date="2016" name="Nat. Commun.">
        <title>Thousands of microbial genomes shed light on interconnected biogeochemical processes in an aquifer system.</title>
        <authorList>
            <person name="Anantharaman K."/>
            <person name="Brown C.T."/>
            <person name="Hug L.A."/>
            <person name="Sharon I."/>
            <person name="Castelle C.J."/>
            <person name="Probst A.J."/>
            <person name="Thomas B.C."/>
            <person name="Singh A."/>
            <person name="Wilkins M.J."/>
            <person name="Karaoz U."/>
            <person name="Brodie E.L."/>
            <person name="Williams K.H."/>
            <person name="Hubbard S.S."/>
            <person name="Banfield J.F."/>
        </authorList>
    </citation>
    <scope>NUCLEOTIDE SEQUENCE [LARGE SCALE GENOMIC DNA]</scope>
</reference>
<dbReference type="InterPro" id="IPR018323">
    <property type="entry name" value="OM_lipoprot_carrier_LolA_Pbac"/>
</dbReference>
<gene>
    <name evidence="10" type="primary">lolA</name>
    <name evidence="11" type="ORF">A2151_07140</name>
</gene>
<dbReference type="InterPro" id="IPR004564">
    <property type="entry name" value="OM_lipoprot_carrier_LolA-like"/>
</dbReference>
<evidence type="ECO:0000256" key="6">
    <source>
        <dbReference type="ARBA" id="ARBA00022729"/>
    </source>
</evidence>
<comment type="subcellular location">
    <subcellularLocation>
        <location evidence="1 10">Periplasm</location>
    </subcellularLocation>
</comment>
<dbReference type="InterPro" id="IPR029046">
    <property type="entry name" value="LolA/LolB/LppX"/>
</dbReference>
<keyword evidence="9 10" id="KW-0143">Chaperone</keyword>
<dbReference type="CDD" id="cd16325">
    <property type="entry name" value="LolA"/>
    <property type="match status" value="1"/>
</dbReference>
<evidence type="ECO:0000256" key="9">
    <source>
        <dbReference type="ARBA" id="ARBA00023186"/>
    </source>
</evidence>